<comment type="caution">
    <text evidence="2">The sequence shown here is derived from an EMBL/GenBank/DDBJ whole genome shotgun (WGS) entry which is preliminary data.</text>
</comment>
<keyword evidence="3" id="KW-1185">Reference proteome</keyword>
<evidence type="ECO:0000259" key="1">
    <source>
        <dbReference type="Pfam" id="PF01872"/>
    </source>
</evidence>
<proteinExistence type="predicted"/>
<dbReference type="InterPro" id="IPR024072">
    <property type="entry name" value="DHFR-like_dom_sf"/>
</dbReference>
<evidence type="ECO:0000313" key="2">
    <source>
        <dbReference type="EMBL" id="MFC6098425.1"/>
    </source>
</evidence>
<reference evidence="3" key="1">
    <citation type="journal article" date="2019" name="Int. J. Syst. Evol. Microbiol.">
        <title>The Global Catalogue of Microorganisms (GCM) 10K type strain sequencing project: providing services to taxonomists for standard genome sequencing and annotation.</title>
        <authorList>
            <consortium name="The Broad Institute Genomics Platform"/>
            <consortium name="The Broad Institute Genome Sequencing Center for Infectious Disease"/>
            <person name="Wu L."/>
            <person name="Ma J."/>
        </authorList>
    </citation>
    <scope>NUCLEOTIDE SEQUENCE [LARGE SCALE GENOMIC DNA]</scope>
    <source>
        <strain evidence="3">CCUG 49679</strain>
    </source>
</reference>
<gene>
    <name evidence="2" type="ORF">ACFPVY_17385</name>
</gene>
<dbReference type="PANTHER" id="PTHR38011:SF11">
    <property type="entry name" value="2,5-DIAMINO-6-RIBOSYLAMINO-4(3H)-PYRIMIDINONE 5'-PHOSPHATE REDUCTASE"/>
    <property type="match status" value="1"/>
</dbReference>
<feature type="domain" description="Bacterial bifunctional deaminase-reductase C-terminal" evidence="1">
    <location>
        <begin position="2"/>
        <end position="179"/>
    </location>
</feature>
<sequence length="187" mass="21313">MRKVVLKMAITIDGFVCGPNGELDWFHRYSDEEGHLWIEKCLWDAGVHIMGRKSFDAMGGYWPTSTDSFAEPMNNIPKVVFTKQEDLDITKYENSWSEAMISTDLVSDIAKLKLQEGKYILAHGGASFAQDLVYYDLIDEYRLIIYPVILGKGKSLFAKAQKNIDLRLINSTSYPSGIIINSYQREK</sequence>
<dbReference type="Pfam" id="PF01872">
    <property type="entry name" value="RibD_C"/>
    <property type="match status" value="1"/>
</dbReference>
<dbReference type="PANTHER" id="PTHR38011">
    <property type="entry name" value="DIHYDROFOLATE REDUCTASE FAMILY PROTEIN (AFU_ORTHOLOGUE AFUA_8G06820)"/>
    <property type="match status" value="1"/>
</dbReference>
<dbReference type="InterPro" id="IPR050765">
    <property type="entry name" value="Riboflavin_Biosynth_HTPR"/>
</dbReference>
<dbReference type="Gene3D" id="3.40.430.10">
    <property type="entry name" value="Dihydrofolate Reductase, subunit A"/>
    <property type="match status" value="1"/>
</dbReference>
<dbReference type="EMBL" id="JBHSQB010000021">
    <property type="protein sequence ID" value="MFC6098425.1"/>
    <property type="molecule type" value="Genomic_DNA"/>
</dbReference>
<dbReference type="RefSeq" id="WP_379793442.1">
    <property type="nucleotide sequence ID" value="NZ_JBHSQB010000021.1"/>
</dbReference>
<dbReference type="Proteomes" id="UP001596287">
    <property type="component" value="Unassembled WGS sequence"/>
</dbReference>
<accession>A0ABW1PRY9</accession>
<name>A0ABW1PRY9_9FLAO</name>
<organism evidence="2 3">
    <name type="scientific">Flavobacterium qiangtangense</name>
    <dbReference type="NCBI Taxonomy" id="1442595"/>
    <lineage>
        <taxon>Bacteria</taxon>
        <taxon>Pseudomonadati</taxon>
        <taxon>Bacteroidota</taxon>
        <taxon>Flavobacteriia</taxon>
        <taxon>Flavobacteriales</taxon>
        <taxon>Flavobacteriaceae</taxon>
        <taxon>Flavobacterium</taxon>
    </lineage>
</organism>
<protein>
    <submittedName>
        <fullName evidence="2">Dihydrofolate reductase family protein</fullName>
    </submittedName>
</protein>
<dbReference type="SUPFAM" id="SSF53597">
    <property type="entry name" value="Dihydrofolate reductase-like"/>
    <property type="match status" value="1"/>
</dbReference>
<dbReference type="InterPro" id="IPR002734">
    <property type="entry name" value="RibDG_C"/>
</dbReference>
<evidence type="ECO:0000313" key="3">
    <source>
        <dbReference type="Proteomes" id="UP001596287"/>
    </source>
</evidence>